<protein>
    <submittedName>
        <fullName evidence="1">DUF2184 domain-containing protein</fullName>
    </submittedName>
</protein>
<gene>
    <name evidence="1" type="ORF">FKY71_08275</name>
</gene>
<organism evidence="1 2">
    <name type="scientific">Spiribacter salinus</name>
    <dbReference type="NCBI Taxonomy" id="1335746"/>
    <lineage>
        <taxon>Bacteria</taxon>
        <taxon>Pseudomonadati</taxon>
        <taxon>Pseudomonadota</taxon>
        <taxon>Gammaproteobacteria</taxon>
        <taxon>Chromatiales</taxon>
        <taxon>Ectothiorhodospiraceae</taxon>
        <taxon>Spiribacter</taxon>
    </lineage>
</organism>
<reference evidence="1 2" key="1">
    <citation type="submission" date="2019-06" db="EMBL/GenBank/DDBJ databases">
        <title>Metagenome assembled Genome of Spiribacter salinus SL48-SHIP from the microbial mat of Salt Lake 48 (Novosibirsk region, Russia).</title>
        <authorList>
            <person name="Shipova A."/>
            <person name="Rozanov A.S."/>
            <person name="Bryanskaya A.V."/>
            <person name="Peltek S.E."/>
        </authorList>
    </citation>
    <scope>NUCLEOTIDE SEQUENCE [LARGE SCALE GENOMIC DNA]</scope>
    <source>
        <strain evidence="1">SL48-SHIP-2</strain>
    </source>
</reference>
<dbReference type="InterPro" id="IPR020049">
    <property type="entry name" value="Major_capsid-like"/>
</dbReference>
<proteinExistence type="predicted"/>
<comment type="caution">
    <text evidence="1">The sequence shown here is derived from an EMBL/GenBank/DDBJ whole genome shotgun (WGS) entry which is preliminary data.</text>
</comment>
<evidence type="ECO:0000313" key="1">
    <source>
        <dbReference type="EMBL" id="TQE99492.1"/>
    </source>
</evidence>
<dbReference type="Pfam" id="PF09950">
    <property type="entry name" value="Major_capside"/>
    <property type="match status" value="1"/>
</dbReference>
<dbReference type="AlphaFoldDB" id="A0A540VRX9"/>
<dbReference type="EMBL" id="VIFK01000057">
    <property type="protein sequence ID" value="TQE99492.1"/>
    <property type="molecule type" value="Genomic_DNA"/>
</dbReference>
<accession>A0A540VRX9</accession>
<name>A0A540VRX9_9GAMM</name>
<dbReference type="Proteomes" id="UP000315400">
    <property type="component" value="Unassembled WGS sequence"/>
</dbReference>
<dbReference type="PIRSF" id="PIRSF029202">
    <property type="entry name" value="UCP029202"/>
    <property type="match status" value="1"/>
</dbReference>
<evidence type="ECO:0000313" key="2">
    <source>
        <dbReference type="Proteomes" id="UP000315400"/>
    </source>
</evidence>
<dbReference type="Gene3D" id="3.30.2400.30">
    <property type="match status" value="1"/>
</dbReference>
<sequence>MSLWDALEQDAGFRGDAETASMFFARELEQVKSQTYDVIRAPLRAFELIPVSSEAGSGAESITYQQYDQTGMAKIIADYADDLPRADVKGKEFTARIRSVGNSYGYSLQEIRAAQMAGKPLESRKSSAATRTQREQWNKIAFYGDAEHNLQGWLSNTNIPADAVAADGAGSATTWADKTPDQILRDMNELVNGIVTRTNGAEEPDTLVLSIERYTYITTTPRSSTSDTTIAEYFLRNNPFIDSLEWSNEITAANRAANMASDPYTGEIMIAYRRSPDTMTLEMPQMFEQLPVQERGLEFVVPCHSRIGGVIIYYPLSMAIGEGI</sequence>